<evidence type="ECO:0000256" key="1">
    <source>
        <dbReference type="SAM" id="Phobius"/>
    </source>
</evidence>
<dbReference type="EMBL" id="CP003282">
    <property type="protein sequence ID" value="AFG36475.1"/>
    <property type="molecule type" value="Genomic_DNA"/>
</dbReference>
<dbReference type="Proteomes" id="UP000007383">
    <property type="component" value="Chromosome"/>
</dbReference>
<name>H9UG32_SPIAZ</name>
<sequence>MPYCSECGVEVDRSTRTCPLCSTPIYHATEPPSGEQGYAVSHEIEDMLARRPPGYARRLAVQILTVVFLTPLLVAAVADWLVSGQLSWSLYVGVSMAALWVYSVVPILLYRRLWAILGVCVTMTGLLMWSVDVLDPRTSWFWEVGLPVMAVIVVVTAAVAVLSVLSRTRGANIAGFILIGIAVLCGAIDLISKRYMQLVGPPFTWSLIVAAAVGPVALFLLYYHYALSSRINLRKRLHL</sequence>
<evidence type="ECO:0000313" key="3">
    <source>
        <dbReference type="Proteomes" id="UP000007383"/>
    </source>
</evidence>
<dbReference type="HOGENOM" id="CLU_102193_0_0_12"/>
<dbReference type="STRING" id="889378.Spiaf_0370"/>
<feature type="transmembrane region" description="Helical" evidence="1">
    <location>
        <begin position="114"/>
        <end position="134"/>
    </location>
</feature>
<feature type="transmembrane region" description="Helical" evidence="1">
    <location>
        <begin position="140"/>
        <end position="165"/>
    </location>
</feature>
<dbReference type="OrthoDB" id="80070at2"/>
<dbReference type="AlphaFoldDB" id="H9UG32"/>
<evidence type="ECO:0000313" key="2">
    <source>
        <dbReference type="EMBL" id="AFG36475.1"/>
    </source>
</evidence>
<dbReference type="PATRIC" id="fig|889378.3.peg.374"/>
<proteinExistence type="predicted"/>
<gene>
    <name evidence="2" type="ordered locus">Spiaf_0370</name>
</gene>
<dbReference type="RefSeq" id="WP_014454473.1">
    <property type="nucleotide sequence ID" value="NC_017098.1"/>
</dbReference>
<feature type="transmembrane region" description="Helical" evidence="1">
    <location>
        <begin position="203"/>
        <end position="226"/>
    </location>
</feature>
<organism evidence="2 3">
    <name type="scientific">Spirochaeta africana (strain ATCC 700263 / DSM 8902 / Z-7692)</name>
    <dbReference type="NCBI Taxonomy" id="889378"/>
    <lineage>
        <taxon>Bacteria</taxon>
        <taxon>Pseudomonadati</taxon>
        <taxon>Spirochaetota</taxon>
        <taxon>Spirochaetia</taxon>
        <taxon>Spirochaetales</taxon>
        <taxon>Spirochaetaceae</taxon>
        <taxon>Spirochaeta</taxon>
    </lineage>
</organism>
<keyword evidence="1" id="KW-0472">Membrane</keyword>
<dbReference type="KEGG" id="sfc:Spiaf_0370"/>
<keyword evidence="3" id="KW-1185">Reference proteome</keyword>
<feature type="transmembrane region" description="Helical" evidence="1">
    <location>
        <begin position="172"/>
        <end position="191"/>
    </location>
</feature>
<feature type="transmembrane region" description="Helical" evidence="1">
    <location>
        <begin position="59"/>
        <end position="82"/>
    </location>
</feature>
<accession>H9UG32</accession>
<protein>
    <submittedName>
        <fullName evidence="2">Uncharacterized protein</fullName>
    </submittedName>
</protein>
<feature type="transmembrane region" description="Helical" evidence="1">
    <location>
        <begin position="88"/>
        <end position="109"/>
    </location>
</feature>
<dbReference type="eggNOG" id="ENOG503399K">
    <property type="taxonomic scope" value="Bacteria"/>
</dbReference>
<keyword evidence="1" id="KW-0812">Transmembrane</keyword>
<reference evidence="3" key="1">
    <citation type="journal article" date="2013" name="Stand. Genomic Sci.">
        <title>Complete genome sequence of the halophilic bacterium Spirochaeta africana type strain (Z-7692(T)) from the alkaline Lake Magadi in the East African Rift.</title>
        <authorList>
            <person name="Liolos K."/>
            <person name="Abt B."/>
            <person name="Scheuner C."/>
            <person name="Teshima H."/>
            <person name="Held B."/>
            <person name="Lapidus A."/>
            <person name="Nolan M."/>
            <person name="Lucas S."/>
            <person name="Deshpande S."/>
            <person name="Cheng J.F."/>
            <person name="Tapia R."/>
            <person name="Goodwin L.A."/>
            <person name="Pitluck S."/>
            <person name="Pagani I."/>
            <person name="Ivanova N."/>
            <person name="Mavromatis K."/>
            <person name="Mikhailova N."/>
            <person name="Huntemann M."/>
            <person name="Pati A."/>
            <person name="Chen A."/>
            <person name="Palaniappan K."/>
            <person name="Land M."/>
            <person name="Rohde M."/>
            <person name="Tindall B.J."/>
            <person name="Detter J.C."/>
            <person name="Goker M."/>
            <person name="Bristow J."/>
            <person name="Eisen J.A."/>
            <person name="Markowitz V."/>
            <person name="Hugenholtz P."/>
            <person name="Woyke T."/>
            <person name="Klenk H.P."/>
            <person name="Kyrpides N.C."/>
        </authorList>
    </citation>
    <scope>NUCLEOTIDE SEQUENCE</scope>
    <source>
        <strain evidence="3">ATCC 700263 / DSM 8902 / Z-7692</strain>
    </source>
</reference>
<keyword evidence="1" id="KW-1133">Transmembrane helix</keyword>